<feature type="signal peptide" evidence="1">
    <location>
        <begin position="1"/>
        <end position="24"/>
    </location>
</feature>
<name>A0A165UJ46_9AGAM</name>
<accession>A0A165UJ46</accession>
<dbReference type="AlphaFoldDB" id="A0A165UJ46"/>
<protein>
    <recommendedName>
        <fullName evidence="4">Secreted protein</fullName>
    </recommendedName>
</protein>
<sequence length="167" mass="19473">MFPSLTALLRFRNLHSSVLHGCWAVPPCCQWQLVLIQIYCMFRSADFGRNRLGRRMYISAMFRRRITCVVPIIRWERRIGSQVKFGLCRSNVILFEVFGNSTLFPDDAFTEYPCELSALMSTLKLQVFNSASVLVKRSNWIHCGALFSSFYPFRYDSSFRQSTLSRL</sequence>
<evidence type="ECO:0000313" key="3">
    <source>
        <dbReference type="Proteomes" id="UP000076761"/>
    </source>
</evidence>
<keyword evidence="1" id="KW-0732">Signal</keyword>
<proteinExistence type="predicted"/>
<organism evidence="2 3">
    <name type="scientific">Neolentinus lepideus HHB14362 ss-1</name>
    <dbReference type="NCBI Taxonomy" id="1314782"/>
    <lineage>
        <taxon>Eukaryota</taxon>
        <taxon>Fungi</taxon>
        <taxon>Dikarya</taxon>
        <taxon>Basidiomycota</taxon>
        <taxon>Agaricomycotina</taxon>
        <taxon>Agaricomycetes</taxon>
        <taxon>Gloeophyllales</taxon>
        <taxon>Gloeophyllaceae</taxon>
        <taxon>Neolentinus</taxon>
    </lineage>
</organism>
<dbReference type="InParanoid" id="A0A165UJ46"/>
<dbReference type="Proteomes" id="UP000076761">
    <property type="component" value="Unassembled WGS sequence"/>
</dbReference>
<reference evidence="2 3" key="1">
    <citation type="journal article" date="2016" name="Mol. Biol. Evol.">
        <title>Comparative Genomics of Early-Diverging Mushroom-Forming Fungi Provides Insights into the Origins of Lignocellulose Decay Capabilities.</title>
        <authorList>
            <person name="Nagy L.G."/>
            <person name="Riley R."/>
            <person name="Tritt A."/>
            <person name="Adam C."/>
            <person name="Daum C."/>
            <person name="Floudas D."/>
            <person name="Sun H."/>
            <person name="Yadav J.S."/>
            <person name="Pangilinan J."/>
            <person name="Larsson K.H."/>
            <person name="Matsuura K."/>
            <person name="Barry K."/>
            <person name="Labutti K."/>
            <person name="Kuo R."/>
            <person name="Ohm R.A."/>
            <person name="Bhattacharya S.S."/>
            <person name="Shirouzu T."/>
            <person name="Yoshinaga Y."/>
            <person name="Martin F.M."/>
            <person name="Grigoriev I.V."/>
            <person name="Hibbett D.S."/>
        </authorList>
    </citation>
    <scope>NUCLEOTIDE SEQUENCE [LARGE SCALE GENOMIC DNA]</scope>
    <source>
        <strain evidence="2 3">HHB14362 ss-1</strain>
    </source>
</reference>
<evidence type="ECO:0000313" key="2">
    <source>
        <dbReference type="EMBL" id="KZT28247.1"/>
    </source>
</evidence>
<evidence type="ECO:0008006" key="4">
    <source>
        <dbReference type="Google" id="ProtNLM"/>
    </source>
</evidence>
<dbReference type="EMBL" id="KV425558">
    <property type="protein sequence ID" value="KZT28247.1"/>
    <property type="molecule type" value="Genomic_DNA"/>
</dbReference>
<feature type="chain" id="PRO_5007867639" description="Secreted protein" evidence="1">
    <location>
        <begin position="25"/>
        <end position="167"/>
    </location>
</feature>
<keyword evidence="3" id="KW-1185">Reference proteome</keyword>
<gene>
    <name evidence="2" type="ORF">NEOLEDRAFT_906996</name>
</gene>
<evidence type="ECO:0000256" key="1">
    <source>
        <dbReference type="SAM" id="SignalP"/>
    </source>
</evidence>